<name>A0ACA9QC88_9GLOM</name>
<feature type="non-terminal residue" evidence="1">
    <location>
        <position position="40"/>
    </location>
</feature>
<proteinExistence type="predicted"/>
<reference evidence="1" key="1">
    <citation type="submission" date="2021-06" db="EMBL/GenBank/DDBJ databases">
        <authorList>
            <person name="Kallberg Y."/>
            <person name="Tangrot J."/>
            <person name="Rosling A."/>
        </authorList>
    </citation>
    <scope>NUCLEOTIDE SEQUENCE</scope>
    <source>
        <strain evidence="1">IL203A</strain>
    </source>
</reference>
<gene>
    <name evidence="1" type="ORF">DHETER_LOCUS13884</name>
</gene>
<organism evidence="1 2">
    <name type="scientific">Dentiscutata heterogama</name>
    <dbReference type="NCBI Taxonomy" id="1316150"/>
    <lineage>
        <taxon>Eukaryota</taxon>
        <taxon>Fungi</taxon>
        <taxon>Fungi incertae sedis</taxon>
        <taxon>Mucoromycota</taxon>
        <taxon>Glomeromycotina</taxon>
        <taxon>Glomeromycetes</taxon>
        <taxon>Diversisporales</taxon>
        <taxon>Gigasporaceae</taxon>
        <taxon>Dentiscutata</taxon>
    </lineage>
</organism>
<evidence type="ECO:0000313" key="2">
    <source>
        <dbReference type="Proteomes" id="UP000789702"/>
    </source>
</evidence>
<accession>A0ACA9QC88</accession>
<evidence type="ECO:0000313" key="1">
    <source>
        <dbReference type="EMBL" id="CAG8738271.1"/>
    </source>
</evidence>
<protein>
    <submittedName>
        <fullName evidence="1">17355_t:CDS:1</fullName>
    </submittedName>
</protein>
<comment type="caution">
    <text evidence="1">The sequence shown here is derived from an EMBL/GenBank/DDBJ whole genome shotgun (WGS) entry which is preliminary data.</text>
</comment>
<keyword evidence="2" id="KW-1185">Reference proteome</keyword>
<feature type="non-terminal residue" evidence="1">
    <location>
        <position position="1"/>
    </location>
</feature>
<dbReference type="EMBL" id="CAJVPU010039977">
    <property type="protein sequence ID" value="CAG8738271.1"/>
    <property type="molecule type" value="Genomic_DNA"/>
</dbReference>
<sequence>PLLGGNDDTSGHSYASTSTAVTNLAQNCPEEMRTLPPRSP</sequence>
<dbReference type="Proteomes" id="UP000789702">
    <property type="component" value="Unassembled WGS sequence"/>
</dbReference>